<name>A0A173TY02_PARDI</name>
<accession>A0A173TY02</accession>
<dbReference type="Proteomes" id="UP000095591">
    <property type="component" value="Unassembled WGS sequence"/>
</dbReference>
<dbReference type="AlphaFoldDB" id="A0A173TY02"/>
<evidence type="ECO:0000313" key="3">
    <source>
        <dbReference type="Proteomes" id="UP000095591"/>
    </source>
</evidence>
<dbReference type="Gene3D" id="1.10.10.10">
    <property type="entry name" value="Winged helix-like DNA-binding domain superfamily/Winged helix DNA-binding domain"/>
    <property type="match status" value="1"/>
</dbReference>
<reference evidence="2 3" key="1">
    <citation type="submission" date="2015-09" db="EMBL/GenBank/DDBJ databases">
        <authorList>
            <consortium name="Pathogen Informatics"/>
        </authorList>
    </citation>
    <scope>NUCLEOTIDE SEQUENCE [LARGE SCALE GENOMIC DNA]</scope>
    <source>
        <strain evidence="2 3">2789STDY5608872</strain>
    </source>
</reference>
<protein>
    <submittedName>
        <fullName evidence="2">Uncharacterized protein</fullName>
    </submittedName>
</protein>
<dbReference type="InterPro" id="IPR036388">
    <property type="entry name" value="WH-like_DNA-bd_sf"/>
</dbReference>
<dbReference type="RefSeq" id="WP_057319240.1">
    <property type="nucleotide sequence ID" value="NZ_CYXP01000003.1"/>
</dbReference>
<organism evidence="2 3">
    <name type="scientific">Parabacteroides distasonis</name>
    <dbReference type="NCBI Taxonomy" id="823"/>
    <lineage>
        <taxon>Bacteria</taxon>
        <taxon>Pseudomonadati</taxon>
        <taxon>Bacteroidota</taxon>
        <taxon>Bacteroidia</taxon>
        <taxon>Bacteroidales</taxon>
        <taxon>Tannerellaceae</taxon>
        <taxon>Parabacteroides</taxon>
    </lineage>
</organism>
<keyword evidence="1" id="KW-0812">Transmembrane</keyword>
<dbReference type="InterPro" id="IPR016032">
    <property type="entry name" value="Sig_transdc_resp-reg_C-effctor"/>
</dbReference>
<proteinExistence type="predicted"/>
<feature type="transmembrane region" description="Helical" evidence="1">
    <location>
        <begin position="6"/>
        <end position="28"/>
    </location>
</feature>
<sequence>MEGSYLPILMLCAMLAFLLCGGGWVFAWKHLRRRIDERFDVLSEHLERHAAECPIRKEHLLASCLPADPERKGNGSFHRSFRASYPGFLPTLRERVPGITPAEETLCMLIKMNLSNREIADKMSISIGSLHTTRYRLKQKMPPEAAKGMDEWVRAIE</sequence>
<keyword evidence="1" id="KW-0472">Membrane</keyword>
<dbReference type="GO" id="GO:0003677">
    <property type="term" value="F:DNA binding"/>
    <property type="evidence" value="ECO:0007669"/>
    <property type="project" value="InterPro"/>
</dbReference>
<dbReference type="GO" id="GO:0006355">
    <property type="term" value="P:regulation of DNA-templated transcription"/>
    <property type="evidence" value="ECO:0007669"/>
    <property type="project" value="InterPro"/>
</dbReference>
<dbReference type="EMBL" id="CYXP01000003">
    <property type="protein sequence ID" value="CUN06755.1"/>
    <property type="molecule type" value="Genomic_DNA"/>
</dbReference>
<evidence type="ECO:0000313" key="2">
    <source>
        <dbReference type="EMBL" id="CUN06755.1"/>
    </source>
</evidence>
<gene>
    <name evidence="2" type="ORF">ERS852429_01797</name>
</gene>
<evidence type="ECO:0000256" key="1">
    <source>
        <dbReference type="SAM" id="Phobius"/>
    </source>
</evidence>
<keyword evidence="1" id="KW-1133">Transmembrane helix</keyword>
<dbReference type="SUPFAM" id="SSF46894">
    <property type="entry name" value="C-terminal effector domain of the bipartite response regulators"/>
    <property type="match status" value="1"/>
</dbReference>